<dbReference type="NCBIfam" id="TIGR00711">
    <property type="entry name" value="efflux_EmrB"/>
    <property type="match status" value="1"/>
</dbReference>
<evidence type="ECO:0000256" key="3">
    <source>
        <dbReference type="ARBA" id="ARBA00022448"/>
    </source>
</evidence>
<dbReference type="Proteomes" id="UP001597237">
    <property type="component" value="Unassembled WGS sequence"/>
</dbReference>
<name>A0ABW4N293_9CAUL</name>
<comment type="subcellular location">
    <subcellularLocation>
        <location evidence="1">Cell membrane</location>
        <topology evidence="1">Multi-pass membrane protein</topology>
    </subcellularLocation>
</comment>
<evidence type="ECO:0000259" key="9">
    <source>
        <dbReference type="PROSITE" id="PS50850"/>
    </source>
</evidence>
<keyword evidence="6 8" id="KW-1133">Transmembrane helix</keyword>
<feature type="transmembrane region" description="Helical" evidence="8">
    <location>
        <begin position="331"/>
        <end position="352"/>
    </location>
</feature>
<dbReference type="Pfam" id="PF07690">
    <property type="entry name" value="MFS_1"/>
    <property type="match status" value="1"/>
</dbReference>
<evidence type="ECO:0000256" key="2">
    <source>
        <dbReference type="ARBA" id="ARBA00008537"/>
    </source>
</evidence>
<evidence type="ECO:0000256" key="1">
    <source>
        <dbReference type="ARBA" id="ARBA00004651"/>
    </source>
</evidence>
<evidence type="ECO:0000313" key="10">
    <source>
        <dbReference type="EMBL" id="MFD1783310.1"/>
    </source>
</evidence>
<proteinExistence type="inferred from homology"/>
<sequence length="542" mass="57983">MTDAALSFDRAERAQALGVPETALNAQGEVAWGKIFLGFGGMVVGQFMAMLDIQIVNSSLTQIQSGLGASADEISWIQTIYLLAEVITIPLAAYLSKLFGTRPFYVTSVVIFVIASMAVGMATSYESMIVLRAIQGLAAGAMIPAVFATAMTVFPPEQRVTANVITGLVVTLAPTIGPILGGYLTDALSWRWLFFINLFPGILVIFLVGRYGGFDKPDKSLAKGIDWFGLVVMTIFLLTMQYALEEGASEGWFEDDLILWLTVVAAVTGLVFVWRQVTYRQPIVSLKPFANKEFTLGVLMSFIAGVSIFGGSFLIPIFLGQVLQYTASQVGTTMLVSGLVMFVSAPICGRLVRSMDLRISMILGFGLAAWSTALGGRITADWGFYEFAVLQAWRSFGVMMAMIGAQQLSVSTLPPHMMKDASGLVNLVRNLGGAVGLAVLSTVLTHQTAIHLADISAAVNWGNLSSQQMLEALTAIMEQRGAADPEAAARMAFGGMIRREAAVLGYGDAFYFLAAGCVLAGAIAFFVGPAWAQGSVRPGEKR</sequence>
<dbReference type="PROSITE" id="PS50850">
    <property type="entry name" value="MFS"/>
    <property type="match status" value="1"/>
</dbReference>
<feature type="transmembrane region" description="Helical" evidence="8">
    <location>
        <begin position="225"/>
        <end position="245"/>
    </location>
</feature>
<organism evidence="10 11">
    <name type="scientific">Phenylobacterium terrae</name>
    <dbReference type="NCBI Taxonomy" id="2665495"/>
    <lineage>
        <taxon>Bacteria</taxon>
        <taxon>Pseudomonadati</taxon>
        <taxon>Pseudomonadota</taxon>
        <taxon>Alphaproteobacteria</taxon>
        <taxon>Caulobacterales</taxon>
        <taxon>Caulobacteraceae</taxon>
        <taxon>Phenylobacterium</taxon>
    </lineage>
</organism>
<evidence type="ECO:0000256" key="7">
    <source>
        <dbReference type="ARBA" id="ARBA00023136"/>
    </source>
</evidence>
<dbReference type="InterPro" id="IPR036259">
    <property type="entry name" value="MFS_trans_sf"/>
</dbReference>
<dbReference type="InterPro" id="IPR004638">
    <property type="entry name" value="EmrB-like"/>
</dbReference>
<keyword evidence="3" id="KW-0813">Transport</keyword>
<dbReference type="InterPro" id="IPR011701">
    <property type="entry name" value="MFS"/>
</dbReference>
<dbReference type="RefSeq" id="WP_377284452.1">
    <property type="nucleotide sequence ID" value="NZ_JBHRSI010000015.1"/>
</dbReference>
<feature type="transmembrane region" description="Helical" evidence="8">
    <location>
        <begin position="104"/>
        <end position="123"/>
    </location>
</feature>
<feature type="transmembrane region" description="Helical" evidence="8">
    <location>
        <begin position="129"/>
        <end position="148"/>
    </location>
</feature>
<evidence type="ECO:0000256" key="8">
    <source>
        <dbReference type="SAM" id="Phobius"/>
    </source>
</evidence>
<keyword evidence="11" id="KW-1185">Reference proteome</keyword>
<dbReference type="PANTHER" id="PTHR42718:SF9">
    <property type="entry name" value="MAJOR FACILITATOR SUPERFAMILY MULTIDRUG TRANSPORTER MFSC"/>
    <property type="match status" value="1"/>
</dbReference>
<gene>
    <name evidence="10" type="ORF">ACFSC0_07890</name>
</gene>
<evidence type="ECO:0000256" key="5">
    <source>
        <dbReference type="ARBA" id="ARBA00022692"/>
    </source>
</evidence>
<feature type="domain" description="Major facilitator superfamily (MFS) profile" evidence="9">
    <location>
        <begin position="38"/>
        <end position="532"/>
    </location>
</feature>
<dbReference type="Gene3D" id="1.20.1250.20">
    <property type="entry name" value="MFS general substrate transporter like domains"/>
    <property type="match status" value="1"/>
</dbReference>
<feature type="transmembrane region" description="Helical" evidence="8">
    <location>
        <begin position="294"/>
        <end position="319"/>
    </location>
</feature>
<feature type="transmembrane region" description="Helical" evidence="8">
    <location>
        <begin position="160"/>
        <end position="180"/>
    </location>
</feature>
<evidence type="ECO:0000256" key="6">
    <source>
        <dbReference type="ARBA" id="ARBA00022989"/>
    </source>
</evidence>
<comment type="similarity">
    <text evidence="2">Belongs to the major facilitator superfamily. EmrB family.</text>
</comment>
<dbReference type="InterPro" id="IPR020846">
    <property type="entry name" value="MFS_dom"/>
</dbReference>
<dbReference type="PRINTS" id="PR01036">
    <property type="entry name" value="TCRTETB"/>
</dbReference>
<protein>
    <submittedName>
        <fullName evidence="10">DHA2 family efflux MFS transporter permease subunit</fullName>
    </submittedName>
</protein>
<dbReference type="CDD" id="cd17503">
    <property type="entry name" value="MFS_LmrB_MDR_like"/>
    <property type="match status" value="1"/>
</dbReference>
<keyword evidence="5 8" id="KW-0812">Transmembrane</keyword>
<comment type="caution">
    <text evidence="10">The sequence shown here is derived from an EMBL/GenBank/DDBJ whole genome shotgun (WGS) entry which is preliminary data.</text>
</comment>
<accession>A0ABW4N293</accession>
<keyword evidence="7 8" id="KW-0472">Membrane</keyword>
<dbReference type="SUPFAM" id="SSF103473">
    <property type="entry name" value="MFS general substrate transporter"/>
    <property type="match status" value="1"/>
</dbReference>
<feature type="transmembrane region" description="Helical" evidence="8">
    <location>
        <begin position="192"/>
        <end position="213"/>
    </location>
</feature>
<evidence type="ECO:0000313" key="11">
    <source>
        <dbReference type="Proteomes" id="UP001597237"/>
    </source>
</evidence>
<feature type="transmembrane region" description="Helical" evidence="8">
    <location>
        <begin position="509"/>
        <end position="532"/>
    </location>
</feature>
<dbReference type="Gene3D" id="1.20.1720.10">
    <property type="entry name" value="Multidrug resistance protein D"/>
    <property type="match status" value="1"/>
</dbReference>
<feature type="transmembrane region" description="Helical" evidence="8">
    <location>
        <begin position="76"/>
        <end position="95"/>
    </location>
</feature>
<reference evidence="11" key="1">
    <citation type="journal article" date="2019" name="Int. J. Syst. Evol. Microbiol.">
        <title>The Global Catalogue of Microorganisms (GCM) 10K type strain sequencing project: providing services to taxonomists for standard genome sequencing and annotation.</title>
        <authorList>
            <consortium name="The Broad Institute Genomics Platform"/>
            <consortium name="The Broad Institute Genome Sequencing Center for Infectious Disease"/>
            <person name="Wu L."/>
            <person name="Ma J."/>
        </authorList>
    </citation>
    <scope>NUCLEOTIDE SEQUENCE [LARGE SCALE GENOMIC DNA]</scope>
    <source>
        <strain evidence="11">DFY28</strain>
    </source>
</reference>
<dbReference type="EMBL" id="JBHUEY010000001">
    <property type="protein sequence ID" value="MFD1783310.1"/>
    <property type="molecule type" value="Genomic_DNA"/>
</dbReference>
<feature type="transmembrane region" description="Helical" evidence="8">
    <location>
        <begin position="257"/>
        <end position="274"/>
    </location>
</feature>
<evidence type="ECO:0000256" key="4">
    <source>
        <dbReference type="ARBA" id="ARBA00022475"/>
    </source>
</evidence>
<dbReference type="PANTHER" id="PTHR42718">
    <property type="entry name" value="MAJOR FACILITATOR SUPERFAMILY MULTIDRUG TRANSPORTER MFSC"/>
    <property type="match status" value="1"/>
</dbReference>
<keyword evidence="4" id="KW-1003">Cell membrane</keyword>
<feature type="transmembrane region" description="Helical" evidence="8">
    <location>
        <begin position="35"/>
        <end position="56"/>
    </location>
</feature>